<evidence type="ECO:0000256" key="7">
    <source>
        <dbReference type="ARBA" id="ARBA00023136"/>
    </source>
</evidence>
<dbReference type="NCBIfam" id="TIGR01569">
    <property type="entry name" value="A_tha_TIGR01569"/>
    <property type="match status" value="1"/>
</dbReference>
<feature type="transmembrane region" description="Helical" evidence="8">
    <location>
        <begin position="97"/>
        <end position="124"/>
    </location>
</feature>
<keyword evidence="6 8" id="KW-1133">Transmembrane helix</keyword>
<dbReference type="OMA" id="KHSGWEP"/>
<proteinExistence type="inferred from homology"/>
<dbReference type="PANTHER" id="PTHR36488">
    <property type="entry name" value="CASP-LIKE PROTEIN 1U1"/>
    <property type="match status" value="1"/>
</dbReference>
<dbReference type="Proteomes" id="UP000790787">
    <property type="component" value="Chromosome 4"/>
</dbReference>
<dbReference type="GeneID" id="107782415"/>
<evidence type="ECO:0000256" key="1">
    <source>
        <dbReference type="ARBA" id="ARBA00004651"/>
    </source>
</evidence>
<evidence type="ECO:0000313" key="11">
    <source>
        <dbReference type="RefSeq" id="XP_016458787.1"/>
    </source>
</evidence>
<comment type="subunit">
    <text evidence="3 8">Homodimer and heterodimers.</text>
</comment>
<evidence type="ECO:0000256" key="6">
    <source>
        <dbReference type="ARBA" id="ARBA00022989"/>
    </source>
</evidence>
<feature type="transmembrane region" description="Helical" evidence="8">
    <location>
        <begin position="150"/>
        <end position="170"/>
    </location>
</feature>
<keyword evidence="7 8" id="KW-0472">Membrane</keyword>
<name>A0A1S3Z3N4_TOBAC</name>
<dbReference type="PANTHER" id="PTHR36488:SF8">
    <property type="entry name" value="CASP-LIKE PROTEIN 1U1"/>
    <property type="match status" value="1"/>
</dbReference>
<dbReference type="RefSeq" id="XP_016458787.1">
    <property type="nucleotide sequence ID" value="XM_016603301.1"/>
</dbReference>
<reference evidence="11" key="2">
    <citation type="submission" date="2025-08" db="UniProtKB">
        <authorList>
            <consortium name="RefSeq"/>
        </authorList>
    </citation>
    <scope>IDENTIFICATION</scope>
    <source>
        <tissue evidence="11">Leaf</tissue>
    </source>
</reference>
<dbReference type="Pfam" id="PF04535">
    <property type="entry name" value="CASP_dom"/>
    <property type="match status" value="1"/>
</dbReference>
<keyword evidence="10" id="KW-1185">Reference proteome</keyword>
<dbReference type="PaxDb" id="4097-A0A1S3Z3N4"/>
<organism evidence="10 11">
    <name type="scientific">Nicotiana tabacum</name>
    <name type="common">Common tobacco</name>
    <dbReference type="NCBI Taxonomy" id="4097"/>
    <lineage>
        <taxon>Eukaryota</taxon>
        <taxon>Viridiplantae</taxon>
        <taxon>Streptophyta</taxon>
        <taxon>Embryophyta</taxon>
        <taxon>Tracheophyta</taxon>
        <taxon>Spermatophyta</taxon>
        <taxon>Magnoliopsida</taxon>
        <taxon>eudicotyledons</taxon>
        <taxon>Gunneridae</taxon>
        <taxon>Pentapetalae</taxon>
        <taxon>asterids</taxon>
        <taxon>lamiids</taxon>
        <taxon>Solanales</taxon>
        <taxon>Solanaceae</taxon>
        <taxon>Nicotianoideae</taxon>
        <taxon>Nicotianeae</taxon>
        <taxon>Nicotiana</taxon>
    </lineage>
</organism>
<comment type="subcellular location">
    <subcellularLocation>
        <location evidence="1 8">Cell membrane</location>
        <topology evidence="1 8">Multi-pass membrane protein</topology>
    </subcellularLocation>
</comment>
<comment type="similarity">
    <text evidence="2 8">Belongs to the Casparian strip membrane proteins (CASP) family.</text>
</comment>
<reference evidence="10" key="1">
    <citation type="journal article" date="2014" name="Nat. Commun.">
        <title>The tobacco genome sequence and its comparison with those of tomato and potato.</title>
        <authorList>
            <person name="Sierro N."/>
            <person name="Battey J.N."/>
            <person name="Ouadi S."/>
            <person name="Bakaher N."/>
            <person name="Bovet L."/>
            <person name="Willig A."/>
            <person name="Goepfert S."/>
            <person name="Peitsch M.C."/>
            <person name="Ivanov N.V."/>
        </authorList>
    </citation>
    <scope>NUCLEOTIDE SEQUENCE [LARGE SCALE GENOMIC DNA]</scope>
</reference>
<dbReference type="InterPro" id="IPR006459">
    <property type="entry name" value="CASP/CASPL"/>
</dbReference>
<dbReference type="InterPro" id="IPR006702">
    <property type="entry name" value="CASP_dom"/>
</dbReference>
<evidence type="ECO:0000259" key="9">
    <source>
        <dbReference type="Pfam" id="PF04535"/>
    </source>
</evidence>
<gene>
    <name evidence="11" type="primary">LOC107782415</name>
</gene>
<dbReference type="KEGG" id="nta:107782415"/>
<evidence type="ECO:0000313" key="10">
    <source>
        <dbReference type="Proteomes" id="UP000790787"/>
    </source>
</evidence>
<dbReference type="GO" id="GO:0005886">
    <property type="term" value="C:plasma membrane"/>
    <property type="evidence" value="ECO:0007669"/>
    <property type="project" value="UniProtKB-SubCell"/>
</dbReference>
<feature type="transmembrane region" description="Helical" evidence="8">
    <location>
        <begin position="21"/>
        <end position="43"/>
    </location>
</feature>
<feature type="transmembrane region" description="Helical" evidence="8">
    <location>
        <begin position="65"/>
        <end position="85"/>
    </location>
</feature>
<sequence length="178" mass="19891">MDSFEAKTNHDPPLKTQRVMLILQILLRILAFAFTLGAVLRIMTSKQVLFLGFDARYTYSPSMKFFAYANVSGCALSVVSLFLALMCCQKPRDSNKYFYLFLHDLFVFGVLVAGSAAATAIGYVGKYGQKHSGWEPICIFVTKFCHKVTVSLTLSYIAIIIYLCLTIISANQSRQIKA</sequence>
<dbReference type="STRING" id="4097.A0A1S3Z3N4"/>
<evidence type="ECO:0000256" key="4">
    <source>
        <dbReference type="ARBA" id="ARBA00022475"/>
    </source>
</evidence>
<keyword evidence="5 8" id="KW-0812">Transmembrane</keyword>
<evidence type="ECO:0000256" key="2">
    <source>
        <dbReference type="ARBA" id="ARBA00007651"/>
    </source>
</evidence>
<evidence type="ECO:0000256" key="3">
    <source>
        <dbReference type="ARBA" id="ARBA00011489"/>
    </source>
</evidence>
<dbReference type="OrthoDB" id="1904499at2759"/>
<dbReference type="InterPro" id="IPR044173">
    <property type="entry name" value="CASPL"/>
</dbReference>
<protein>
    <recommendedName>
        <fullName evidence="8">CASP-like protein</fullName>
    </recommendedName>
</protein>
<evidence type="ECO:0000256" key="5">
    <source>
        <dbReference type="ARBA" id="ARBA00022692"/>
    </source>
</evidence>
<dbReference type="AlphaFoldDB" id="A0A1S3Z3N4"/>
<accession>A0A1S3Z3N4</accession>
<evidence type="ECO:0000256" key="8">
    <source>
        <dbReference type="RuleBase" id="RU361233"/>
    </source>
</evidence>
<keyword evidence="4 8" id="KW-1003">Cell membrane</keyword>
<feature type="domain" description="Casparian strip membrane protein" evidence="9">
    <location>
        <begin position="20"/>
        <end position="160"/>
    </location>
</feature>